<reference evidence="1 2" key="1">
    <citation type="submission" date="2024-05" db="EMBL/GenBank/DDBJ databases">
        <title>Genome sequencing and assembly of Indian major carp, Cirrhinus mrigala (Hamilton, 1822).</title>
        <authorList>
            <person name="Mohindra V."/>
            <person name="Chowdhury L.M."/>
            <person name="Lal K."/>
            <person name="Jena J.K."/>
        </authorList>
    </citation>
    <scope>NUCLEOTIDE SEQUENCE [LARGE SCALE GENOMIC DNA]</scope>
    <source>
        <strain evidence="1">CM1030</strain>
        <tissue evidence="1">Blood</tissue>
    </source>
</reference>
<proteinExistence type="predicted"/>
<organism evidence="1 2">
    <name type="scientific">Cirrhinus mrigala</name>
    <name type="common">Mrigala</name>
    <dbReference type="NCBI Taxonomy" id="683832"/>
    <lineage>
        <taxon>Eukaryota</taxon>
        <taxon>Metazoa</taxon>
        <taxon>Chordata</taxon>
        <taxon>Craniata</taxon>
        <taxon>Vertebrata</taxon>
        <taxon>Euteleostomi</taxon>
        <taxon>Actinopterygii</taxon>
        <taxon>Neopterygii</taxon>
        <taxon>Teleostei</taxon>
        <taxon>Ostariophysi</taxon>
        <taxon>Cypriniformes</taxon>
        <taxon>Cyprinidae</taxon>
        <taxon>Labeoninae</taxon>
        <taxon>Labeonini</taxon>
        <taxon>Cirrhinus</taxon>
    </lineage>
</organism>
<dbReference type="AlphaFoldDB" id="A0ABD0R8V4"/>
<accession>A0ABD0R8V4</accession>
<dbReference type="Proteomes" id="UP001529510">
    <property type="component" value="Unassembled WGS sequence"/>
</dbReference>
<evidence type="ECO:0000313" key="2">
    <source>
        <dbReference type="Proteomes" id="UP001529510"/>
    </source>
</evidence>
<comment type="caution">
    <text evidence="1">The sequence shown here is derived from an EMBL/GenBank/DDBJ whole genome shotgun (WGS) entry which is preliminary data.</text>
</comment>
<keyword evidence="2" id="KW-1185">Reference proteome</keyword>
<sequence>EVITKLEMVLDQQSAILRLLQLREDQGQLLDIEEDALPLQNLPQLLSLEQKMLQSPEN</sequence>
<feature type="non-terminal residue" evidence="1">
    <location>
        <position position="58"/>
    </location>
</feature>
<feature type="non-terminal residue" evidence="1">
    <location>
        <position position="1"/>
    </location>
</feature>
<dbReference type="EMBL" id="JAMKFB020000004">
    <property type="protein sequence ID" value="KAL0194874.1"/>
    <property type="molecule type" value="Genomic_DNA"/>
</dbReference>
<gene>
    <name evidence="1" type="ORF">M9458_008446</name>
</gene>
<name>A0ABD0R8V4_CIRMR</name>
<protein>
    <submittedName>
        <fullName evidence="1">Uncharacterized protein</fullName>
    </submittedName>
</protein>
<evidence type="ECO:0000313" key="1">
    <source>
        <dbReference type="EMBL" id="KAL0194874.1"/>
    </source>
</evidence>